<comment type="caution">
    <text evidence="1">The sequence shown here is derived from an EMBL/GenBank/DDBJ whole genome shotgun (WGS) entry which is preliminary data.</text>
</comment>
<sequence>MENGSGSATNAGINYQQRISATFLLTCLFKIKISLFLNDEKFNNRIIQTIQLEGIDKIDDLSMTLDNQEKIYCQIKRKVNLSESKDSDFYKTIDQFMQQYLNNNSNENYFLFTTSYSSSKITRELKKIMNSIRLNDFAFSRNPLNKSEQDTLKKYEKVVKRIYKTYTKYEMKEEQFILFSKKVFIDSFDIESNSSIEKSVFLLISMNSIVNPSLLWEMMISKCLSFASQRLIVNYENLFDIYKDYLKLSNESDTKEQLEYEKLFTPAFENLNIASGKEVLLCKSSQILIEKLGLDKDIDYFIIELYRFDEECNKKVSFRNNQCILSDNETTLELLFRASSNKRIESFMLENQEIFFNSSIIILPAKDIDYVEHSSCVRLYTDKLVEKYKSKKELFKCLECGKAISEDKAIIVEIDEFGRSNDIGIIHKRCLRPTIRVLGWIESELFKDYDISSSFDWQLWIKKVIKGQGLFNNQIFQNTNKNMKILWNSSVDYTQQYNYCIKEYLEDDSVNYVLRRGQVERFSKKDSEIGTLKLNNLLLEKEKEKDYLCVTNKERVFGTYNELKNLIDFDDKLIRIKGYESTKVTQQIINEYKTIDNYYAPLIYMTIGENQDIFSIDNMIVLLNNPLEIDKYIENWKFNNIYLEKEFELIIISDDKDFDNFMHKSFDNNLKVIINPQFNHDGILSNFIEVKRLEDIEKNYS</sequence>
<dbReference type="RefSeq" id="WP_128979307.1">
    <property type="nucleotide sequence ID" value="NZ_PDKJ01000003.1"/>
</dbReference>
<proteinExistence type="predicted"/>
<gene>
    <name evidence="1" type="ORF">CRV08_03985</name>
</gene>
<accession>A0A4Q0YG56</accession>
<dbReference type="Proteomes" id="UP000290172">
    <property type="component" value="Unassembled WGS sequence"/>
</dbReference>
<dbReference type="AlphaFoldDB" id="A0A4Q0YG56"/>
<name>A0A4Q0YG56_9BACT</name>
<organism evidence="1 2">
    <name type="scientific">Halarcobacter ebronensis</name>
    <dbReference type="NCBI Taxonomy" id="1462615"/>
    <lineage>
        <taxon>Bacteria</taxon>
        <taxon>Pseudomonadati</taxon>
        <taxon>Campylobacterota</taxon>
        <taxon>Epsilonproteobacteria</taxon>
        <taxon>Campylobacterales</taxon>
        <taxon>Arcobacteraceae</taxon>
        <taxon>Halarcobacter</taxon>
    </lineage>
</organism>
<dbReference type="EMBL" id="PDKJ01000003">
    <property type="protein sequence ID" value="RXJ69175.1"/>
    <property type="molecule type" value="Genomic_DNA"/>
</dbReference>
<evidence type="ECO:0000313" key="2">
    <source>
        <dbReference type="Proteomes" id="UP000290172"/>
    </source>
</evidence>
<evidence type="ECO:0000313" key="1">
    <source>
        <dbReference type="EMBL" id="RXJ69175.1"/>
    </source>
</evidence>
<reference evidence="1 2" key="1">
    <citation type="submission" date="2017-10" db="EMBL/GenBank/DDBJ databases">
        <title>Genomics of the genus Arcobacter.</title>
        <authorList>
            <person name="Perez-Cataluna A."/>
            <person name="Figueras M.J."/>
        </authorList>
    </citation>
    <scope>NUCLEOTIDE SEQUENCE [LARGE SCALE GENOMIC DNA]</scope>
    <source>
        <strain evidence="1 2">CECT 8993</strain>
    </source>
</reference>
<protein>
    <submittedName>
        <fullName evidence="1">Uncharacterized protein</fullName>
    </submittedName>
</protein>